<dbReference type="SUPFAM" id="SSF52540">
    <property type="entry name" value="P-loop containing nucleoside triphosphate hydrolases"/>
    <property type="match status" value="1"/>
</dbReference>
<dbReference type="NCBIfam" id="NF033429">
    <property type="entry name" value="ImuA_translesion"/>
    <property type="match status" value="1"/>
</dbReference>
<dbReference type="RefSeq" id="WP_116013139.1">
    <property type="nucleotide sequence ID" value="NZ_QUOT01000001.1"/>
</dbReference>
<protein>
    <submittedName>
        <fullName evidence="1">Translesion DNA synthesis-associated protein ImuA</fullName>
    </submittedName>
</protein>
<proteinExistence type="predicted"/>
<dbReference type="InterPro" id="IPR027417">
    <property type="entry name" value="P-loop_NTPase"/>
</dbReference>
<dbReference type="EMBL" id="QUOT01000001">
    <property type="protein sequence ID" value="REL29309.1"/>
    <property type="molecule type" value="Genomic_DNA"/>
</dbReference>
<sequence length="242" mass="26277">MNNLIDLLQNQDLVWQGNAKKAHSPVCLPSGFAPLDQQLGGGFPQGVNEIQSVSGIGELRLLIPALMAAAVEQRLIVFIASMGTICSEMLTEQGIELEQVLVLSLDEHQQALWAAEQCLRSGACHSVVMWTQASLAIHQVKRLQVACDVGNSFHFILREKKLEGVTLPFDLSLSLVPHQQGVLAKINKRKRGWPSAPFLIDMSDLWPALTFADSAVDSSNSVPYSSSNNVLPFSSGGHVQVV</sequence>
<comment type="caution">
    <text evidence="1">The sequence shown here is derived from an EMBL/GenBank/DDBJ whole genome shotgun (WGS) entry which is preliminary data.</text>
</comment>
<accession>A0A3E0TXV1</accession>
<gene>
    <name evidence="1" type="primary">imuA</name>
    <name evidence="1" type="ORF">DXX94_00405</name>
</gene>
<dbReference type="InterPro" id="IPR047610">
    <property type="entry name" value="ImuA_translesion"/>
</dbReference>
<dbReference type="AlphaFoldDB" id="A0A3E0TXV1"/>
<dbReference type="InterPro" id="IPR017166">
    <property type="entry name" value="UCP037290"/>
</dbReference>
<organism evidence="1 2">
    <name type="scientific">Thalassotalea euphylliae</name>
    <dbReference type="NCBI Taxonomy" id="1655234"/>
    <lineage>
        <taxon>Bacteria</taxon>
        <taxon>Pseudomonadati</taxon>
        <taxon>Pseudomonadota</taxon>
        <taxon>Gammaproteobacteria</taxon>
        <taxon>Alteromonadales</taxon>
        <taxon>Colwelliaceae</taxon>
        <taxon>Thalassotalea</taxon>
    </lineage>
</organism>
<evidence type="ECO:0000313" key="2">
    <source>
        <dbReference type="Proteomes" id="UP000256899"/>
    </source>
</evidence>
<dbReference type="Gene3D" id="3.40.50.300">
    <property type="entry name" value="P-loop containing nucleotide triphosphate hydrolases"/>
    <property type="match status" value="1"/>
</dbReference>
<reference evidence="2" key="1">
    <citation type="submission" date="2018-08" db="EMBL/GenBank/DDBJ databases">
        <title>Thalassotalea euphylliae genome.</title>
        <authorList>
            <person name="Summers S."/>
            <person name="Rice S.A."/>
            <person name="Freckelton M.L."/>
            <person name="Nedved B.T."/>
            <person name="Hadfield M.G."/>
        </authorList>
    </citation>
    <scope>NUCLEOTIDE SEQUENCE [LARGE SCALE GENOMIC DNA]</scope>
    <source>
        <strain evidence="2">H3</strain>
    </source>
</reference>
<dbReference type="PIRSF" id="PIRSF037290">
    <property type="entry name" value="UCP037290"/>
    <property type="match status" value="1"/>
</dbReference>
<evidence type="ECO:0000313" key="1">
    <source>
        <dbReference type="EMBL" id="REL29309.1"/>
    </source>
</evidence>
<name>A0A3E0TXV1_9GAMM</name>
<keyword evidence="2" id="KW-1185">Reference proteome</keyword>
<dbReference type="Proteomes" id="UP000256899">
    <property type="component" value="Unassembled WGS sequence"/>
</dbReference>